<proteinExistence type="predicted"/>
<feature type="domain" description="Isochorismatase-like" evidence="1">
    <location>
        <begin position="10"/>
        <end position="155"/>
    </location>
</feature>
<keyword evidence="2" id="KW-0378">Hydrolase</keyword>
<organism evidence="2 3">
    <name type="scientific">Roseburia amylophila</name>
    <dbReference type="NCBI Taxonomy" id="2981794"/>
    <lineage>
        <taxon>Bacteria</taxon>
        <taxon>Bacillati</taxon>
        <taxon>Bacillota</taxon>
        <taxon>Clostridia</taxon>
        <taxon>Lachnospirales</taxon>
        <taxon>Lachnospiraceae</taxon>
        <taxon>Roseburia</taxon>
    </lineage>
</organism>
<dbReference type="RefSeq" id="WP_227710634.1">
    <property type="nucleotide sequence ID" value="NZ_JAJEQW010000015.1"/>
</dbReference>
<dbReference type="Gene3D" id="3.40.50.850">
    <property type="entry name" value="Isochorismatase-like"/>
    <property type="match status" value="1"/>
</dbReference>
<name>A0AAW4WJZ4_9FIRM</name>
<reference evidence="2" key="1">
    <citation type="submission" date="2021-10" db="EMBL/GenBank/DDBJ databases">
        <title>Anaerobic single-cell dispensing facilitates the cultivation of human gut bacteria.</title>
        <authorList>
            <person name="Afrizal A."/>
        </authorList>
    </citation>
    <scope>NUCLEOTIDE SEQUENCE</scope>
    <source>
        <strain evidence="2">CLA-AA-H204</strain>
    </source>
</reference>
<gene>
    <name evidence="2" type="ORF">LKD47_12340</name>
</gene>
<dbReference type="EMBL" id="JAJEQW010000015">
    <property type="protein sequence ID" value="MCC2243070.1"/>
    <property type="molecule type" value="Genomic_DNA"/>
</dbReference>
<dbReference type="InterPro" id="IPR036380">
    <property type="entry name" value="Isochorismatase-like_sf"/>
</dbReference>
<dbReference type="CDD" id="cd01012">
    <property type="entry name" value="YcaC_related"/>
    <property type="match status" value="1"/>
</dbReference>
<dbReference type="InterPro" id="IPR000868">
    <property type="entry name" value="Isochorismatase-like_dom"/>
</dbReference>
<dbReference type="PANTHER" id="PTHR14119">
    <property type="entry name" value="HYDROLASE"/>
    <property type="match status" value="1"/>
</dbReference>
<comment type="caution">
    <text evidence="2">The sequence shown here is derived from an EMBL/GenBank/DDBJ whole genome shotgun (WGS) entry which is preliminary data.</text>
</comment>
<dbReference type="PANTHER" id="PTHR14119:SF3">
    <property type="entry name" value="ISOCHORISMATASE DOMAIN-CONTAINING PROTEIN 2"/>
    <property type="match status" value="1"/>
</dbReference>
<sequence>MRILAENTSCIVIDYQEKILPAMSGREELVANSAALLKGLNLLEIPMVLTTQYAKGLGNNIPEICEAIGSDVAYDKTTFSAYETEAVYEAMDKERKNVLICGIEAHICVLQTAIDLKAAGYQPVIVADCVSSRKERDKELGLKRAEQEGILITSKEAILFELTRKAGGPVFKQISALIK</sequence>
<dbReference type="GO" id="GO:0016787">
    <property type="term" value="F:hydrolase activity"/>
    <property type="evidence" value="ECO:0007669"/>
    <property type="project" value="UniProtKB-KW"/>
</dbReference>
<dbReference type="SUPFAM" id="SSF52499">
    <property type="entry name" value="Isochorismatase-like hydrolases"/>
    <property type="match status" value="1"/>
</dbReference>
<evidence type="ECO:0000313" key="3">
    <source>
        <dbReference type="Proteomes" id="UP001198893"/>
    </source>
</evidence>
<dbReference type="Proteomes" id="UP001198893">
    <property type="component" value="Unassembled WGS sequence"/>
</dbReference>
<dbReference type="InterPro" id="IPR050993">
    <property type="entry name" value="Isochorismatase_domain"/>
</dbReference>
<dbReference type="Pfam" id="PF00857">
    <property type="entry name" value="Isochorismatase"/>
    <property type="match status" value="1"/>
</dbReference>
<evidence type="ECO:0000259" key="1">
    <source>
        <dbReference type="Pfam" id="PF00857"/>
    </source>
</evidence>
<accession>A0AAW4WJZ4</accession>
<evidence type="ECO:0000313" key="2">
    <source>
        <dbReference type="EMBL" id="MCC2243070.1"/>
    </source>
</evidence>
<protein>
    <submittedName>
        <fullName evidence="2">Hydrolase</fullName>
    </submittedName>
</protein>
<dbReference type="AlphaFoldDB" id="A0AAW4WJZ4"/>